<gene>
    <name evidence="1" type="ORF">FRZ06_04880</name>
</gene>
<evidence type="ECO:0000313" key="2">
    <source>
        <dbReference type="Proteomes" id="UP000594014"/>
    </source>
</evidence>
<organism evidence="1 2">
    <name type="scientific">Anoxybacterium hadale</name>
    <dbReference type="NCBI Taxonomy" id="3408580"/>
    <lineage>
        <taxon>Bacteria</taxon>
        <taxon>Bacillati</taxon>
        <taxon>Bacillota</taxon>
        <taxon>Clostridia</taxon>
        <taxon>Peptostreptococcales</taxon>
        <taxon>Anaerovoracaceae</taxon>
        <taxon>Anoxybacterium</taxon>
    </lineage>
</organism>
<evidence type="ECO:0000313" key="1">
    <source>
        <dbReference type="EMBL" id="QOX62729.1"/>
    </source>
</evidence>
<reference evidence="1" key="1">
    <citation type="submission" date="2019-08" db="EMBL/GenBank/DDBJ databases">
        <title>Genome sequence of Clostridiales bacterium MT110.</title>
        <authorList>
            <person name="Cao J."/>
        </authorList>
    </citation>
    <scope>NUCLEOTIDE SEQUENCE</scope>
    <source>
        <strain evidence="1">MT110</strain>
    </source>
</reference>
<accession>A0ACD1A8P0</accession>
<name>A0ACD1A8P0_9FIRM</name>
<keyword evidence="2" id="KW-1185">Reference proteome</keyword>
<sequence length="225" mass="25861">MKFVNDKVSEYIDSYYRPLNADLMKLREEAEEALIPIITRDTEMLLLNLLRIRKPKRILEIGTAVGYSAICFASLLEETKIVSLEVREDMFLKATANLKRFQMEDRIEIRLKDAAESLDEMNASLKDVETQGFDMVFIDAAKSHYKLFWNGSIPLCRKDAVIISDNILLKARTASDEFVTKRRQMTSVRQMREYIREISESEIADTTLIPIGDGVALSVLRARTE</sequence>
<protein>
    <submittedName>
        <fullName evidence="1">O-methyltransferase</fullName>
    </submittedName>
</protein>
<dbReference type="EMBL" id="CP042469">
    <property type="protein sequence ID" value="QOX62729.1"/>
    <property type="molecule type" value="Genomic_DNA"/>
</dbReference>
<dbReference type="Proteomes" id="UP000594014">
    <property type="component" value="Chromosome"/>
</dbReference>
<proteinExistence type="predicted"/>